<comment type="caution">
    <text evidence="6">The sequence shown here is derived from an EMBL/GenBank/DDBJ whole genome shotgun (WGS) entry which is preliminary data.</text>
</comment>
<protein>
    <recommendedName>
        <fullName evidence="8">Recombinase domain-containing protein</fullName>
    </recommendedName>
</protein>
<dbReference type="InterPro" id="IPR036162">
    <property type="entry name" value="Resolvase-like_N_sf"/>
</dbReference>
<feature type="domain" description="Recombinase" evidence="5">
    <location>
        <begin position="165"/>
        <end position="285"/>
    </location>
</feature>
<sequence>MSTDQQLRGDSLRRQADLSRRWADQHGLVLDESLRDIGVSAYRGKNRRDGALGKFLGMVEMGRVKAGSYLLVESLDRLSRDQVLEALNLFLAIIRAGITIVTLADGQTYSQETVGNDWSKLIISLTIMARAHEESLRKSERVRQSYAARLSKAWAGNLNMSCRVPFWINAKRIDRERIQFALNEHATTVRRMYDLAANGLSRHAIAKSFNAAGVATLKDGNHGWNAAVINRILDGRESLGEYQAQRRVDGKRILVGEPIPGYFPPVVDNAVWLKARANKRKRGENTGRKGIAFANLFVGMGRCVHCRGAMTLHRSTQSLNRTSTKDRVYSRSYLSCSNRRRGKLCSGPTKSFKYDIIENAILSNVHEFMLSDIMRTRREMSPIAEIENRIAQLVARIEDCSRREENLLNQLEDADEALPLVMSRLKERQREKTSLQENLMQFEKLRISAELDLMDEVSEADIKQLREQWEDASPDHLYAMRAQVHAALRTFIDFISFDASEGTATVVVLNGLRAYQFIDGELTGKYDLTHQLGHRATGKIDPRVFLTDGRTYEVDKDRAEALHRIRSNAQ</sequence>
<dbReference type="InterPro" id="IPR011109">
    <property type="entry name" value="DNA_bind_recombinase_dom"/>
</dbReference>
<dbReference type="InterPro" id="IPR006119">
    <property type="entry name" value="Resolv_N"/>
</dbReference>
<evidence type="ECO:0000313" key="7">
    <source>
        <dbReference type="Proteomes" id="UP000180215"/>
    </source>
</evidence>
<dbReference type="Pfam" id="PF07508">
    <property type="entry name" value="Recombinase"/>
    <property type="match status" value="1"/>
</dbReference>
<dbReference type="PANTHER" id="PTHR30461">
    <property type="entry name" value="DNA-INVERTASE FROM LAMBDOID PROPHAGE"/>
    <property type="match status" value="1"/>
</dbReference>
<dbReference type="Proteomes" id="UP000180215">
    <property type="component" value="Unassembled WGS sequence"/>
</dbReference>
<feature type="coiled-coil region" evidence="3">
    <location>
        <begin position="383"/>
        <end position="445"/>
    </location>
</feature>
<organism evidence="6 7">
    <name type="scientific">Methylorubrum extorquens</name>
    <name type="common">Methylobacterium dichloromethanicum</name>
    <name type="synonym">Methylobacterium extorquens</name>
    <dbReference type="NCBI Taxonomy" id="408"/>
    <lineage>
        <taxon>Bacteria</taxon>
        <taxon>Pseudomonadati</taxon>
        <taxon>Pseudomonadota</taxon>
        <taxon>Alphaproteobacteria</taxon>
        <taxon>Hyphomicrobiales</taxon>
        <taxon>Methylobacteriaceae</taxon>
        <taxon>Methylorubrum</taxon>
    </lineage>
</organism>
<gene>
    <name evidence="6" type="ORF">BK022_19820</name>
</gene>
<dbReference type="GO" id="GO:0003677">
    <property type="term" value="F:DNA binding"/>
    <property type="evidence" value="ECO:0007669"/>
    <property type="project" value="UniProtKB-KW"/>
</dbReference>
<keyword evidence="2" id="KW-0233">DNA recombination</keyword>
<evidence type="ECO:0000259" key="5">
    <source>
        <dbReference type="PROSITE" id="PS51737"/>
    </source>
</evidence>
<dbReference type="GO" id="GO:0000150">
    <property type="term" value="F:DNA strand exchange activity"/>
    <property type="evidence" value="ECO:0007669"/>
    <property type="project" value="InterPro"/>
</dbReference>
<name>A0A1S1NXA5_METEX</name>
<evidence type="ECO:0008006" key="8">
    <source>
        <dbReference type="Google" id="ProtNLM"/>
    </source>
</evidence>
<feature type="domain" description="Resolvase/invertase-type recombinase catalytic" evidence="4">
    <location>
        <begin position="1"/>
        <end position="153"/>
    </location>
</feature>
<evidence type="ECO:0000256" key="3">
    <source>
        <dbReference type="SAM" id="Coils"/>
    </source>
</evidence>
<dbReference type="SUPFAM" id="SSF53041">
    <property type="entry name" value="Resolvase-like"/>
    <property type="match status" value="1"/>
</dbReference>
<keyword evidence="1" id="KW-0238">DNA-binding</keyword>
<dbReference type="SMART" id="SM00857">
    <property type="entry name" value="Resolvase"/>
    <property type="match status" value="1"/>
</dbReference>
<reference evidence="6 7" key="1">
    <citation type="submission" date="2016-10" db="EMBL/GenBank/DDBJ databases">
        <title>Draft genome sequence of Methylobacterium extorquens CP3, a seed endophyte of Crotalaria pumila with plant growth-promoting and metal tolerance properties.</title>
        <authorList>
            <person name="Sanchez-Lopez A.S."/>
            <person name="Van Hamme J.D."/>
            <person name="Thijs S."/>
            <person name="Mcammond B.M."/>
            <person name="Stevens V."/>
            <person name="Gonzalez-Chavez M.D.C."/>
            <person name="Vangronsveld J."/>
        </authorList>
    </citation>
    <scope>NUCLEOTIDE SEQUENCE [LARGE SCALE GENOMIC DNA]</scope>
    <source>
        <strain evidence="6 7">CP3</strain>
    </source>
</reference>
<dbReference type="CDD" id="cd00338">
    <property type="entry name" value="Ser_Recombinase"/>
    <property type="match status" value="1"/>
</dbReference>
<accession>A0A1S1NXA5</accession>
<dbReference type="PROSITE" id="PS51736">
    <property type="entry name" value="RECOMBINASES_3"/>
    <property type="match status" value="1"/>
</dbReference>
<dbReference type="AlphaFoldDB" id="A0A1S1NXA5"/>
<dbReference type="Pfam" id="PF00239">
    <property type="entry name" value="Resolvase"/>
    <property type="match status" value="1"/>
</dbReference>
<dbReference type="InterPro" id="IPR025827">
    <property type="entry name" value="Zn_ribbon_recom_dom"/>
</dbReference>
<dbReference type="InterPro" id="IPR038109">
    <property type="entry name" value="DNA_bind_recomb_sf"/>
</dbReference>
<dbReference type="PROSITE" id="PS51737">
    <property type="entry name" value="RECOMBINASE_DNA_BIND"/>
    <property type="match status" value="1"/>
</dbReference>
<dbReference type="PANTHER" id="PTHR30461:SF2">
    <property type="entry name" value="SERINE RECOMBINASE PINE-RELATED"/>
    <property type="match status" value="1"/>
</dbReference>
<dbReference type="Pfam" id="PF13408">
    <property type="entry name" value="Zn_ribbon_recom"/>
    <property type="match status" value="1"/>
</dbReference>
<evidence type="ECO:0000256" key="1">
    <source>
        <dbReference type="ARBA" id="ARBA00023125"/>
    </source>
</evidence>
<keyword evidence="3" id="KW-0175">Coiled coil</keyword>
<dbReference type="Gene3D" id="3.90.1750.20">
    <property type="entry name" value="Putative Large Serine Recombinase, Chain B, Domain 2"/>
    <property type="match status" value="1"/>
</dbReference>
<evidence type="ECO:0000256" key="2">
    <source>
        <dbReference type="ARBA" id="ARBA00023172"/>
    </source>
</evidence>
<dbReference type="InterPro" id="IPR050639">
    <property type="entry name" value="SSR_resolvase"/>
</dbReference>
<proteinExistence type="predicted"/>
<evidence type="ECO:0000313" key="6">
    <source>
        <dbReference type="EMBL" id="OHV15328.1"/>
    </source>
</evidence>
<evidence type="ECO:0000259" key="4">
    <source>
        <dbReference type="PROSITE" id="PS51736"/>
    </source>
</evidence>
<dbReference type="EMBL" id="MNAO01000293">
    <property type="protein sequence ID" value="OHV15328.1"/>
    <property type="molecule type" value="Genomic_DNA"/>
</dbReference>
<dbReference type="Gene3D" id="3.40.50.1390">
    <property type="entry name" value="Resolvase, N-terminal catalytic domain"/>
    <property type="match status" value="1"/>
</dbReference>